<sequence>MPFHSRSVEPRRVCRLNGVVCIAGALTDQDDRSFTGVDAYKVGKTVLFTSLEEVCCHTLTNIIHQLSDLSRHASNIFLEIEAEAGLLSKRSCRIQLRLETLQSTVRSFDHKKIKIRPSLDWLLSWWTYHWQAGLRFPLSLPAGDDVMTQ</sequence>
<evidence type="ECO:0000313" key="2">
    <source>
        <dbReference type="Proteomes" id="UP001152622"/>
    </source>
</evidence>
<name>A0A9Q1FEF5_SYNKA</name>
<proteinExistence type="predicted"/>
<organism evidence="1 2">
    <name type="scientific">Synaphobranchus kaupii</name>
    <name type="common">Kaup's arrowtooth eel</name>
    <dbReference type="NCBI Taxonomy" id="118154"/>
    <lineage>
        <taxon>Eukaryota</taxon>
        <taxon>Metazoa</taxon>
        <taxon>Chordata</taxon>
        <taxon>Craniata</taxon>
        <taxon>Vertebrata</taxon>
        <taxon>Euteleostomi</taxon>
        <taxon>Actinopterygii</taxon>
        <taxon>Neopterygii</taxon>
        <taxon>Teleostei</taxon>
        <taxon>Anguilliformes</taxon>
        <taxon>Synaphobranchidae</taxon>
        <taxon>Synaphobranchus</taxon>
    </lineage>
</organism>
<accession>A0A9Q1FEF5</accession>
<evidence type="ECO:0000313" key="1">
    <source>
        <dbReference type="EMBL" id="KAJ8356742.1"/>
    </source>
</evidence>
<dbReference type="AlphaFoldDB" id="A0A9Q1FEF5"/>
<gene>
    <name evidence="1" type="ORF">SKAU_G00195360</name>
</gene>
<dbReference type="OrthoDB" id="8965057at2759"/>
<reference evidence="1" key="1">
    <citation type="journal article" date="2023" name="Science">
        <title>Genome structures resolve the early diversification of teleost fishes.</title>
        <authorList>
            <person name="Parey E."/>
            <person name="Louis A."/>
            <person name="Montfort J."/>
            <person name="Bouchez O."/>
            <person name="Roques C."/>
            <person name="Iampietro C."/>
            <person name="Lluch J."/>
            <person name="Castinel A."/>
            <person name="Donnadieu C."/>
            <person name="Desvignes T."/>
            <person name="Floi Bucao C."/>
            <person name="Jouanno E."/>
            <person name="Wen M."/>
            <person name="Mejri S."/>
            <person name="Dirks R."/>
            <person name="Jansen H."/>
            <person name="Henkel C."/>
            <person name="Chen W.J."/>
            <person name="Zahm M."/>
            <person name="Cabau C."/>
            <person name="Klopp C."/>
            <person name="Thompson A.W."/>
            <person name="Robinson-Rechavi M."/>
            <person name="Braasch I."/>
            <person name="Lecointre G."/>
            <person name="Bobe J."/>
            <person name="Postlethwait J.H."/>
            <person name="Berthelot C."/>
            <person name="Roest Crollius H."/>
            <person name="Guiguen Y."/>
        </authorList>
    </citation>
    <scope>NUCLEOTIDE SEQUENCE</scope>
    <source>
        <strain evidence="1">WJC10195</strain>
    </source>
</reference>
<feature type="non-terminal residue" evidence="1">
    <location>
        <position position="149"/>
    </location>
</feature>
<dbReference type="Proteomes" id="UP001152622">
    <property type="component" value="Chromosome 6"/>
</dbReference>
<dbReference type="PANTHER" id="PTHR23039:SF3">
    <property type="entry name" value="NHS-LIKE PROTEIN 1"/>
    <property type="match status" value="1"/>
</dbReference>
<comment type="caution">
    <text evidence="1">The sequence shown here is derived from an EMBL/GenBank/DDBJ whole genome shotgun (WGS) entry which is preliminary data.</text>
</comment>
<dbReference type="Gene3D" id="1.20.5.340">
    <property type="match status" value="1"/>
</dbReference>
<keyword evidence="2" id="KW-1185">Reference proteome</keyword>
<dbReference type="PANTHER" id="PTHR23039">
    <property type="entry name" value="NANCE-HORAN SYNDROME PROTEIN"/>
    <property type="match status" value="1"/>
</dbReference>
<protein>
    <submittedName>
        <fullName evidence="1">Uncharacterized protein</fullName>
    </submittedName>
</protein>
<dbReference type="EMBL" id="JAINUF010000006">
    <property type="protein sequence ID" value="KAJ8356742.1"/>
    <property type="molecule type" value="Genomic_DNA"/>
</dbReference>
<dbReference type="GO" id="GO:0030154">
    <property type="term" value="P:cell differentiation"/>
    <property type="evidence" value="ECO:0007669"/>
    <property type="project" value="TreeGrafter"/>
</dbReference>